<evidence type="ECO:0000259" key="10">
    <source>
        <dbReference type="PROSITE" id="PS52002"/>
    </source>
</evidence>
<dbReference type="GO" id="GO:0071004">
    <property type="term" value="C:U2-type prespliceosome"/>
    <property type="evidence" value="ECO:0007669"/>
    <property type="project" value="TreeGrafter"/>
</dbReference>
<gene>
    <name evidence="11" type="ORF">HMN09_00169800</name>
</gene>
<dbReference type="GO" id="GO:0003723">
    <property type="term" value="F:RNA binding"/>
    <property type="evidence" value="ECO:0007669"/>
    <property type="project" value="UniProtKB-KW"/>
</dbReference>
<evidence type="ECO:0000313" key="11">
    <source>
        <dbReference type="EMBL" id="KAF7320833.1"/>
    </source>
</evidence>
<dbReference type="PANTHER" id="PTHR10553">
    <property type="entry name" value="SMALL NUCLEAR RIBONUCLEOPROTEIN"/>
    <property type="match status" value="1"/>
</dbReference>
<evidence type="ECO:0000256" key="7">
    <source>
        <dbReference type="ARBA" id="ARBA00023242"/>
    </source>
</evidence>
<keyword evidence="8" id="KW-0687">Ribonucleoprotein</keyword>
<dbReference type="InterPro" id="IPR047575">
    <property type="entry name" value="Sm"/>
</dbReference>
<dbReference type="InterPro" id="IPR001163">
    <property type="entry name" value="Sm_dom_euk/arc"/>
</dbReference>
<evidence type="ECO:0000256" key="9">
    <source>
        <dbReference type="SAM" id="MobiDB-lite"/>
    </source>
</evidence>
<evidence type="ECO:0000256" key="2">
    <source>
        <dbReference type="ARBA" id="ARBA00006850"/>
    </source>
</evidence>
<keyword evidence="7" id="KW-0539">Nucleus</keyword>
<evidence type="ECO:0000256" key="5">
    <source>
        <dbReference type="ARBA" id="ARBA00022884"/>
    </source>
</evidence>
<dbReference type="AlphaFoldDB" id="A0A8H6TL31"/>
<name>A0A8H6TL31_MYCCL</name>
<evidence type="ECO:0000256" key="3">
    <source>
        <dbReference type="ARBA" id="ARBA00022664"/>
    </source>
</evidence>
<feature type="compositionally biased region" description="Gly residues" evidence="9">
    <location>
        <begin position="7"/>
        <end position="40"/>
    </location>
</feature>
<dbReference type="GO" id="GO:0000956">
    <property type="term" value="P:nuclear-transcribed mRNA catabolic process"/>
    <property type="evidence" value="ECO:0007669"/>
    <property type="project" value="InterPro"/>
</dbReference>
<dbReference type="InterPro" id="IPR017132">
    <property type="entry name" value="Lsm7"/>
</dbReference>
<keyword evidence="5" id="KW-0694">RNA-binding</keyword>
<evidence type="ECO:0000256" key="4">
    <source>
        <dbReference type="ARBA" id="ARBA00022728"/>
    </source>
</evidence>
<dbReference type="CDD" id="cd01729">
    <property type="entry name" value="LSm7"/>
    <property type="match status" value="1"/>
</dbReference>
<comment type="caution">
    <text evidence="11">The sequence shown here is derived from an EMBL/GenBank/DDBJ whole genome shotgun (WGS) entry which is preliminary data.</text>
</comment>
<dbReference type="PANTHER" id="PTHR10553:SF5">
    <property type="entry name" value="U6 SNRNA-ASSOCIATED SM-LIKE PROTEIN LSM7"/>
    <property type="match status" value="1"/>
</dbReference>
<keyword evidence="3" id="KW-0507">mRNA processing</keyword>
<dbReference type="SUPFAM" id="SSF50182">
    <property type="entry name" value="Sm-like ribonucleoproteins"/>
    <property type="match status" value="1"/>
</dbReference>
<dbReference type="PROSITE" id="PS52002">
    <property type="entry name" value="SM"/>
    <property type="match status" value="1"/>
</dbReference>
<dbReference type="SMART" id="SM00651">
    <property type="entry name" value="Sm"/>
    <property type="match status" value="1"/>
</dbReference>
<dbReference type="Proteomes" id="UP000613580">
    <property type="component" value="Unassembled WGS sequence"/>
</dbReference>
<comment type="subcellular location">
    <subcellularLocation>
        <location evidence="1">Nucleus</location>
    </subcellularLocation>
</comment>
<dbReference type="GO" id="GO:0071013">
    <property type="term" value="C:catalytic step 2 spliceosome"/>
    <property type="evidence" value="ECO:0007669"/>
    <property type="project" value="TreeGrafter"/>
</dbReference>
<dbReference type="GO" id="GO:0005688">
    <property type="term" value="C:U6 snRNP"/>
    <property type="evidence" value="ECO:0007669"/>
    <property type="project" value="TreeGrafter"/>
</dbReference>
<accession>A0A8H6TL31</accession>
<evidence type="ECO:0000256" key="8">
    <source>
        <dbReference type="ARBA" id="ARBA00023274"/>
    </source>
</evidence>
<feature type="domain" description="Sm" evidence="10">
    <location>
        <begin position="47"/>
        <end position="121"/>
    </location>
</feature>
<keyword evidence="6" id="KW-0508">mRNA splicing</keyword>
<evidence type="ECO:0000256" key="6">
    <source>
        <dbReference type="ARBA" id="ARBA00023187"/>
    </source>
</evidence>
<dbReference type="GO" id="GO:0097526">
    <property type="term" value="C:spliceosomal tri-snRNP complex"/>
    <property type="evidence" value="ECO:0007669"/>
    <property type="project" value="TreeGrafter"/>
</dbReference>
<dbReference type="Gene3D" id="2.30.30.100">
    <property type="match status" value="1"/>
</dbReference>
<dbReference type="GO" id="GO:0000398">
    <property type="term" value="P:mRNA splicing, via spliceosome"/>
    <property type="evidence" value="ECO:0007669"/>
    <property type="project" value="InterPro"/>
</dbReference>
<evidence type="ECO:0000256" key="1">
    <source>
        <dbReference type="ARBA" id="ARBA00004123"/>
    </source>
</evidence>
<dbReference type="EMBL" id="JACAZE010000002">
    <property type="protein sequence ID" value="KAF7320833.1"/>
    <property type="molecule type" value="Genomic_DNA"/>
</dbReference>
<protein>
    <submittedName>
        <fullName evidence="11">Sm domain-containing protein</fullName>
    </submittedName>
</protein>
<proteinExistence type="inferred from homology"/>
<dbReference type="InterPro" id="IPR010920">
    <property type="entry name" value="LSM_dom_sf"/>
</dbReference>
<sequence>MAERGRGGPTRGAPRGGMRGGGGGPRGGGPGGPGGGGGGSMDKPKREAILDLSKYVNERIRVKFTGGREVNGVLKGYDQLLNLVLDDVVEQMQEPEPHTRQLGLAVLRGPTITLVSPVDGSEEIANPFMAAE</sequence>
<keyword evidence="4" id="KW-0747">Spliceosome</keyword>
<dbReference type="GO" id="GO:0005689">
    <property type="term" value="C:U12-type spliceosomal complex"/>
    <property type="evidence" value="ECO:0007669"/>
    <property type="project" value="TreeGrafter"/>
</dbReference>
<evidence type="ECO:0000313" key="12">
    <source>
        <dbReference type="Proteomes" id="UP000613580"/>
    </source>
</evidence>
<dbReference type="OrthoDB" id="274944at2759"/>
<dbReference type="GO" id="GO:1990726">
    <property type="term" value="C:Lsm1-7-Pat1 complex"/>
    <property type="evidence" value="ECO:0007669"/>
    <property type="project" value="TreeGrafter"/>
</dbReference>
<reference evidence="11" key="1">
    <citation type="submission" date="2020-05" db="EMBL/GenBank/DDBJ databases">
        <title>Mycena genomes resolve the evolution of fungal bioluminescence.</title>
        <authorList>
            <person name="Tsai I.J."/>
        </authorList>
    </citation>
    <scope>NUCLEOTIDE SEQUENCE</scope>
    <source>
        <strain evidence="11">110903Hualien_Pintung</strain>
    </source>
</reference>
<feature type="region of interest" description="Disordered" evidence="9">
    <location>
        <begin position="1"/>
        <end position="46"/>
    </location>
</feature>
<organism evidence="11 12">
    <name type="scientific">Mycena chlorophos</name>
    <name type="common">Agaric fungus</name>
    <name type="synonym">Agaricus chlorophos</name>
    <dbReference type="NCBI Taxonomy" id="658473"/>
    <lineage>
        <taxon>Eukaryota</taxon>
        <taxon>Fungi</taxon>
        <taxon>Dikarya</taxon>
        <taxon>Basidiomycota</taxon>
        <taxon>Agaricomycotina</taxon>
        <taxon>Agaricomycetes</taxon>
        <taxon>Agaricomycetidae</taxon>
        <taxon>Agaricales</taxon>
        <taxon>Marasmiineae</taxon>
        <taxon>Mycenaceae</taxon>
        <taxon>Mycena</taxon>
    </lineage>
</organism>
<dbReference type="Pfam" id="PF01423">
    <property type="entry name" value="LSM"/>
    <property type="match status" value="1"/>
</dbReference>
<keyword evidence="12" id="KW-1185">Reference proteome</keyword>
<dbReference type="InterPro" id="IPR044641">
    <property type="entry name" value="Lsm7/SmG-like"/>
</dbReference>
<comment type="similarity">
    <text evidence="2">Belongs to the snRNP Sm proteins family.</text>
</comment>